<dbReference type="KEGG" id="btr:BT_1633"/>
<organism evidence="2 3">
    <name type="scientific">Bartonella tribocorum (strain DSM 28219 / CCUG 45778 / CIP 105476 / IBS 506)</name>
    <dbReference type="NCBI Taxonomy" id="382640"/>
    <lineage>
        <taxon>Bacteria</taxon>
        <taxon>Pseudomonadati</taxon>
        <taxon>Pseudomonadota</taxon>
        <taxon>Alphaproteobacteria</taxon>
        <taxon>Hyphomicrobiales</taxon>
        <taxon>Bartonellaceae</taxon>
        <taxon>Bartonella</taxon>
    </lineage>
</organism>
<keyword evidence="1" id="KW-1133">Transmembrane helix</keyword>
<feature type="transmembrane region" description="Helical" evidence="1">
    <location>
        <begin position="18"/>
        <end position="40"/>
    </location>
</feature>
<gene>
    <name evidence="2" type="primary">tet (fragment 1)</name>
    <name evidence="2" type="ordered locus">BT_1633</name>
</gene>
<reference evidence="2 3" key="1">
    <citation type="journal article" date="2007" name="Nat. Genet.">
        <title>Genomic analysis of Bartonella identifies type IV secretion systems as host adaptability factors.</title>
        <authorList>
            <person name="Saenz H.L."/>
            <person name="Engel P."/>
            <person name="Stoeckli M.C."/>
            <person name="Lanz C."/>
            <person name="Raddatz G."/>
            <person name="Vayssier-Taussat M."/>
            <person name="Birtles R."/>
            <person name="Schuster S.C."/>
            <person name="Dehio C."/>
        </authorList>
    </citation>
    <scope>NUCLEOTIDE SEQUENCE [LARGE SCALE GENOMIC DNA]</scope>
    <source>
        <strain evidence="3">DSM 28219 / CCUG 45778 / CIP 105476 / IBS 506</strain>
    </source>
</reference>
<dbReference type="AlphaFoldDB" id="A9IWG4"/>
<protein>
    <submittedName>
        <fullName evidence="2">Tetracycline-efflux transporter (Fragment 1)</fullName>
    </submittedName>
</protein>
<sequence>MYVMQDHMLNPKFLRRGLILVFITLLLDILGIAIICPVLPEYFSHLTGKDVSTSFVERGKLLAAYSVM</sequence>
<evidence type="ECO:0000313" key="3">
    <source>
        <dbReference type="Proteomes" id="UP000001592"/>
    </source>
</evidence>
<proteinExistence type="predicted"/>
<keyword evidence="1" id="KW-0812">Transmembrane</keyword>
<dbReference type="eggNOG" id="COG2814">
    <property type="taxonomic scope" value="Bacteria"/>
</dbReference>
<dbReference type="Proteomes" id="UP000001592">
    <property type="component" value="Chromosome"/>
</dbReference>
<accession>A9IWG4</accession>
<keyword evidence="1" id="KW-0472">Membrane</keyword>
<evidence type="ECO:0000313" key="2">
    <source>
        <dbReference type="EMBL" id="CAK01966.1"/>
    </source>
</evidence>
<keyword evidence="3" id="KW-1185">Reference proteome</keyword>
<evidence type="ECO:0000256" key="1">
    <source>
        <dbReference type="SAM" id="Phobius"/>
    </source>
</evidence>
<dbReference type="EMBL" id="AM260525">
    <property type="protein sequence ID" value="CAK01966.1"/>
    <property type="molecule type" value="Genomic_DNA"/>
</dbReference>
<name>A9IWG4_BART1</name>
<dbReference type="HOGENOM" id="CLU_2785509_0_0_5"/>